<name>A0A4Q6Y754_9SPHN</name>
<evidence type="ECO:0000256" key="1">
    <source>
        <dbReference type="SAM" id="Phobius"/>
    </source>
</evidence>
<protein>
    <recommendedName>
        <fullName evidence="4">ATP synthase protein I</fullName>
    </recommendedName>
</protein>
<evidence type="ECO:0008006" key="4">
    <source>
        <dbReference type="Google" id="ProtNLM"/>
    </source>
</evidence>
<dbReference type="InterPro" id="IPR032820">
    <property type="entry name" value="ATPase_put"/>
</dbReference>
<keyword evidence="1" id="KW-1133">Transmembrane helix</keyword>
<evidence type="ECO:0000313" key="2">
    <source>
        <dbReference type="EMBL" id="RZF65814.1"/>
    </source>
</evidence>
<sequence>MPHVFVVAHRAAAFSYQDAGVLADLRHNDDLDHRIAQAKAAAEMRVAKPVKPQPKGYAQGSRVLMELIGAPLGGGILGWAIDHWFGTSPWALLILITLSIIVAFRNIYRISKERAE</sequence>
<dbReference type="AlphaFoldDB" id="A0A4Q6Y754"/>
<accession>A0A4Q6Y754</accession>
<keyword evidence="3" id="KW-1185">Reference proteome</keyword>
<evidence type="ECO:0000313" key="3">
    <source>
        <dbReference type="Proteomes" id="UP000292085"/>
    </source>
</evidence>
<dbReference type="Pfam" id="PF09527">
    <property type="entry name" value="ATPase_gene1"/>
    <property type="match status" value="1"/>
</dbReference>
<dbReference type="RefSeq" id="WP_130155391.1">
    <property type="nucleotide sequence ID" value="NZ_SGIS01000004.1"/>
</dbReference>
<feature type="transmembrane region" description="Helical" evidence="1">
    <location>
        <begin position="87"/>
        <end position="108"/>
    </location>
</feature>
<organism evidence="2 3">
    <name type="scientific">Sphingomonas populi</name>
    <dbReference type="NCBI Taxonomy" id="2484750"/>
    <lineage>
        <taxon>Bacteria</taxon>
        <taxon>Pseudomonadati</taxon>
        <taxon>Pseudomonadota</taxon>
        <taxon>Alphaproteobacteria</taxon>
        <taxon>Sphingomonadales</taxon>
        <taxon>Sphingomonadaceae</taxon>
        <taxon>Sphingomonas</taxon>
    </lineage>
</organism>
<reference evidence="2 3" key="1">
    <citation type="submission" date="2019-02" db="EMBL/GenBank/DDBJ databases">
        <authorList>
            <person name="Li Y."/>
        </authorList>
    </citation>
    <scope>NUCLEOTIDE SEQUENCE [LARGE SCALE GENOMIC DNA]</scope>
    <source>
        <strain evidence="2 3">3-7</strain>
    </source>
</reference>
<keyword evidence="1" id="KW-0472">Membrane</keyword>
<dbReference type="Proteomes" id="UP000292085">
    <property type="component" value="Unassembled WGS sequence"/>
</dbReference>
<dbReference type="OrthoDB" id="15401at2"/>
<comment type="caution">
    <text evidence="2">The sequence shown here is derived from an EMBL/GenBank/DDBJ whole genome shotgun (WGS) entry which is preliminary data.</text>
</comment>
<feature type="transmembrane region" description="Helical" evidence="1">
    <location>
        <begin position="63"/>
        <end position="81"/>
    </location>
</feature>
<proteinExistence type="predicted"/>
<keyword evidence="1" id="KW-0812">Transmembrane</keyword>
<dbReference type="EMBL" id="SGIS01000004">
    <property type="protein sequence ID" value="RZF65814.1"/>
    <property type="molecule type" value="Genomic_DNA"/>
</dbReference>
<gene>
    <name evidence="2" type="ORF">EWE75_03935</name>
</gene>